<feature type="transmembrane region" description="Helical" evidence="1">
    <location>
        <begin position="118"/>
        <end position="143"/>
    </location>
</feature>
<dbReference type="GO" id="GO:0022904">
    <property type="term" value="P:respiratory electron transport chain"/>
    <property type="evidence" value="ECO:0007669"/>
    <property type="project" value="InterPro"/>
</dbReference>
<proteinExistence type="predicted"/>
<dbReference type="EMBL" id="NAEP01000017">
    <property type="protein sequence ID" value="PDQ36344.1"/>
    <property type="molecule type" value="Genomic_DNA"/>
</dbReference>
<evidence type="ECO:0000313" key="2">
    <source>
        <dbReference type="EMBL" id="PDQ36344.1"/>
    </source>
</evidence>
<evidence type="ECO:0000256" key="1">
    <source>
        <dbReference type="SAM" id="Phobius"/>
    </source>
</evidence>
<dbReference type="Gene3D" id="1.20.950.20">
    <property type="entry name" value="Transmembrane di-heme cytochromes, Chain C"/>
    <property type="match status" value="1"/>
</dbReference>
<sequence>MDQRTPRLPQSLRVRVAAAAIGSLVAVTVAVVLAQWLRRIPAIHVFIAAYPGVIGHDQGTPIGTPPWLAWQHFLNTLFLVLIVRTGLQLHSKKRPPSFWTRDNTRWPRTARPPRRLSIYLWCHLWVDALWIMNGIIYIVLLVITGQWRVLVPTDWSVVPHAVSVALQYASLDWPLENAWVGYNALQQILYTTVVFIAAPLAILTGLRLSPAWPTGGWLARPLSERMARAIHYPVLLFFIGFTIVHVGLVLTTGMFRNLNQMYAARESADAVGFIVCAIAVAVLAVAWVVTKPGLLKRIAATTGKVQG</sequence>
<dbReference type="InterPro" id="IPR016174">
    <property type="entry name" value="Di-haem_cyt_TM"/>
</dbReference>
<dbReference type="AlphaFoldDB" id="A0A2A6FTX6"/>
<comment type="caution">
    <text evidence="2">The sequence shown here is derived from an EMBL/GenBank/DDBJ whole genome shotgun (WGS) entry which is preliminary data.</text>
</comment>
<feature type="transmembrane region" description="Helical" evidence="1">
    <location>
        <begin position="67"/>
        <end position="87"/>
    </location>
</feature>
<organism evidence="2 3">
    <name type="scientific">Candidatus Lumbricidiphila eiseniae</name>
    <dbReference type="NCBI Taxonomy" id="1969409"/>
    <lineage>
        <taxon>Bacteria</taxon>
        <taxon>Bacillati</taxon>
        <taxon>Actinomycetota</taxon>
        <taxon>Actinomycetes</taxon>
        <taxon>Micrococcales</taxon>
        <taxon>Microbacteriaceae</taxon>
        <taxon>Candidatus Lumbricidiphila</taxon>
    </lineage>
</organism>
<keyword evidence="1" id="KW-0812">Transmembrane</keyword>
<accession>A0A2A6FTX6</accession>
<gene>
    <name evidence="2" type="ORF">B5766_01205</name>
</gene>
<feature type="transmembrane region" description="Helical" evidence="1">
    <location>
        <begin position="270"/>
        <end position="289"/>
    </location>
</feature>
<name>A0A2A6FTX6_9MICO</name>
<feature type="transmembrane region" description="Helical" evidence="1">
    <location>
        <begin position="12"/>
        <end position="37"/>
    </location>
</feature>
<dbReference type="SUPFAM" id="SSF81342">
    <property type="entry name" value="Transmembrane di-heme cytochromes"/>
    <property type="match status" value="1"/>
</dbReference>
<feature type="transmembrane region" description="Helical" evidence="1">
    <location>
        <begin position="229"/>
        <end position="250"/>
    </location>
</feature>
<dbReference type="GO" id="GO:0016020">
    <property type="term" value="C:membrane"/>
    <property type="evidence" value="ECO:0007669"/>
    <property type="project" value="InterPro"/>
</dbReference>
<keyword evidence="1" id="KW-1133">Transmembrane helix</keyword>
<protein>
    <submittedName>
        <fullName evidence="2">Uncharacterized protein</fullName>
    </submittedName>
</protein>
<dbReference type="Proteomes" id="UP000219994">
    <property type="component" value="Unassembled WGS sequence"/>
</dbReference>
<feature type="transmembrane region" description="Helical" evidence="1">
    <location>
        <begin position="188"/>
        <end position="208"/>
    </location>
</feature>
<reference evidence="3" key="1">
    <citation type="submission" date="2017-03" db="EMBL/GenBank/DDBJ databases">
        <authorList>
            <person name="Lund M.B."/>
        </authorList>
    </citation>
    <scope>NUCLEOTIDE SEQUENCE [LARGE SCALE GENOMIC DNA]</scope>
</reference>
<evidence type="ECO:0000313" key="3">
    <source>
        <dbReference type="Proteomes" id="UP000219994"/>
    </source>
</evidence>
<keyword evidence="1" id="KW-0472">Membrane</keyword>